<comment type="similarity">
    <text evidence="1">Belongs to the remorin family.</text>
</comment>
<dbReference type="OrthoDB" id="1879425at2759"/>
<keyword evidence="2" id="KW-0175">Coiled coil</keyword>
<feature type="region of interest" description="Disordered" evidence="3">
    <location>
        <begin position="1"/>
        <end position="63"/>
    </location>
</feature>
<dbReference type="STRING" id="157652.A0A371FEE7"/>
<name>A0A371FEE7_MUCPR</name>
<dbReference type="EMBL" id="QJKJ01009418">
    <property type="protein sequence ID" value="RDX76672.1"/>
    <property type="molecule type" value="Genomic_DNA"/>
</dbReference>
<evidence type="ECO:0000256" key="1">
    <source>
        <dbReference type="ARBA" id="ARBA00005711"/>
    </source>
</evidence>
<dbReference type="AlphaFoldDB" id="A0A371FEE7"/>
<dbReference type="InterPro" id="IPR005516">
    <property type="entry name" value="Remorin_C"/>
</dbReference>
<feature type="compositionally biased region" description="Basic and acidic residues" evidence="3">
    <location>
        <begin position="52"/>
        <end position="63"/>
    </location>
</feature>
<feature type="coiled-coil region" evidence="2">
    <location>
        <begin position="177"/>
        <end position="211"/>
    </location>
</feature>
<proteinExistence type="inferred from homology"/>
<organism evidence="5 6">
    <name type="scientific">Mucuna pruriens</name>
    <name type="common">Velvet bean</name>
    <name type="synonym">Dolichos pruriens</name>
    <dbReference type="NCBI Taxonomy" id="157652"/>
    <lineage>
        <taxon>Eukaryota</taxon>
        <taxon>Viridiplantae</taxon>
        <taxon>Streptophyta</taxon>
        <taxon>Embryophyta</taxon>
        <taxon>Tracheophyta</taxon>
        <taxon>Spermatophyta</taxon>
        <taxon>Magnoliopsida</taxon>
        <taxon>eudicotyledons</taxon>
        <taxon>Gunneridae</taxon>
        <taxon>Pentapetalae</taxon>
        <taxon>rosids</taxon>
        <taxon>fabids</taxon>
        <taxon>Fabales</taxon>
        <taxon>Fabaceae</taxon>
        <taxon>Papilionoideae</taxon>
        <taxon>50 kb inversion clade</taxon>
        <taxon>NPAAA clade</taxon>
        <taxon>indigoferoid/millettioid clade</taxon>
        <taxon>Phaseoleae</taxon>
        <taxon>Mucuna</taxon>
    </lineage>
</organism>
<evidence type="ECO:0000313" key="5">
    <source>
        <dbReference type="EMBL" id="RDX76672.1"/>
    </source>
</evidence>
<dbReference type="PANTHER" id="PTHR31471:SF51">
    <property type="entry name" value="REMORIN FAMILY PROTEIN"/>
    <property type="match status" value="1"/>
</dbReference>
<gene>
    <name evidence="5" type="ORF">CR513_43311</name>
</gene>
<protein>
    <recommendedName>
        <fullName evidence="4">Remorin C-terminal domain-containing protein</fullName>
    </recommendedName>
</protein>
<evidence type="ECO:0000259" key="4">
    <source>
        <dbReference type="Pfam" id="PF03763"/>
    </source>
</evidence>
<dbReference type="PANTHER" id="PTHR31471">
    <property type="entry name" value="OS02G0116800 PROTEIN"/>
    <property type="match status" value="1"/>
</dbReference>
<feature type="compositionally biased region" description="Basic and acidic residues" evidence="3">
    <location>
        <begin position="13"/>
        <end position="24"/>
    </location>
</feature>
<dbReference type="Pfam" id="PF03763">
    <property type="entry name" value="Remorin_C"/>
    <property type="match status" value="1"/>
</dbReference>
<feature type="non-terminal residue" evidence="5">
    <location>
        <position position="1"/>
    </location>
</feature>
<evidence type="ECO:0000313" key="6">
    <source>
        <dbReference type="Proteomes" id="UP000257109"/>
    </source>
</evidence>
<feature type="compositionally biased region" description="Basic and acidic residues" evidence="3">
    <location>
        <begin position="120"/>
        <end position="142"/>
    </location>
</feature>
<keyword evidence="6" id="KW-1185">Reference proteome</keyword>
<dbReference type="Proteomes" id="UP000257109">
    <property type="component" value="Unassembled WGS sequence"/>
</dbReference>
<feature type="region of interest" description="Disordered" evidence="3">
    <location>
        <begin position="242"/>
        <end position="261"/>
    </location>
</feature>
<evidence type="ECO:0000256" key="3">
    <source>
        <dbReference type="SAM" id="MobiDB-lite"/>
    </source>
</evidence>
<feature type="domain" description="Remorin C-terminal" evidence="4">
    <location>
        <begin position="171"/>
        <end position="266"/>
    </location>
</feature>
<evidence type="ECO:0000256" key="2">
    <source>
        <dbReference type="SAM" id="Coils"/>
    </source>
</evidence>
<comment type="caution">
    <text evidence="5">The sequence shown here is derived from an EMBL/GenBank/DDBJ whole genome shotgun (WGS) entry which is preliminary data.</text>
</comment>
<feature type="region of interest" description="Disordered" evidence="3">
    <location>
        <begin position="79"/>
        <end position="177"/>
    </location>
</feature>
<reference evidence="5" key="1">
    <citation type="submission" date="2018-05" db="EMBL/GenBank/DDBJ databases">
        <title>Draft genome of Mucuna pruriens seed.</title>
        <authorList>
            <person name="Nnadi N.E."/>
            <person name="Vos R."/>
            <person name="Hasami M.H."/>
            <person name="Devisetty U.K."/>
            <person name="Aguiy J.C."/>
        </authorList>
    </citation>
    <scope>NUCLEOTIDE SEQUENCE [LARGE SCALE GENOMIC DNA]</scope>
    <source>
        <strain evidence="5">JCA_2017</strain>
    </source>
</reference>
<sequence length="317" mass="36124">MNTFVRVQFTGGEDNKARGTRDQKIPMQKNQSLKVDKKQGGQNWFLKQFGRKRSDDRDSRDMEHAAAVAAAAFAINLQEVSEQKSGTPEASLTKTKSKVDGTKPPIPRLISASKQSSDSFRSKDDQGKEPKSLFTDEKKPKEAITPAPSMKKTKTFTDEEPDPVRQPTVTERHTKAYEWERAQLEEIRKRYDKLREVIDSWENKKKMEAKRKLIKEERGLAQRRMKAFENFNNKITSIDKIADGARTKGEESRKNEEQKAKEKANARCQAFASASEITNYVASLGLGNRDVLVLIPSKQGIVLYKLEKEKLRSRTDT</sequence>
<feature type="compositionally biased region" description="Polar residues" evidence="3">
    <location>
        <begin position="79"/>
        <end position="94"/>
    </location>
</feature>
<accession>A0A371FEE7</accession>